<evidence type="ECO:0000259" key="3">
    <source>
        <dbReference type="Pfam" id="PF11887"/>
    </source>
</evidence>
<dbReference type="PANTHER" id="PTHR33371">
    <property type="entry name" value="INTERMEMBRANE PHOSPHOLIPID TRANSPORT SYSTEM BINDING PROTEIN MLAD-RELATED"/>
    <property type="match status" value="1"/>
</dbReference>
<feature type="domain" description="Mammalian cell entry C-terminal" evidence="3">
    <location>
        <begin position="132"/>
        <end position="358"/>
    </location>
</feature>
<keyword evidence="1" id="KW-0472">Membrane</keyword>
<evidence type="ECO:0000313" key="5">
    <source>
        <dbReference type="Proteomes" id="UP000694257"/>
    </source>
</evidence>
<feature type="transmembrane region" description="Helical" evidence="1">
    <location>
        <begin position="18"/>
        <end position="38"/>
    </location>
</feature>
<accession>A0ABX8RZC3</accession>
<gene>
    <name evidence="4" type="ORF">KV110_16665</name>
</gene>
<dbReference type="Pfam" id="PF11887">
    <property type="entry name" value="Mce4_CUP1"/>
    <property type="match status" value="1"/>
</dbReference>
<dbReference type="Proteomes" id="UP000694257">
    <property type="component" value="Chromosome"/>
</dbReference>
<keyword evidence="1" id="KW-1133">Transmembrane helix</keyword>
<dbReference type="Pfam" id="PF02470">
    <property type="entry name" value="MlaD"/>
    <property type="match status" value="1"/>
</dbReference>
<dbReference type="PANTHER" id="PTHR33371:SF19">
    <property type="entry name" value="MCE-FAMILY PROTEIN MCE4A"/>
    <property type="match status" value="1"/>
</dbReference>
<keyword evidence="5" id="KW-1185">Reference proteome</keyword>
<dbReference type="EMBL" id="CP078145">
    <property type="protein sequence ID" value="QXN94536.1"/>
    <property type="molecule type" value="Genomic_DNA"/>
</dbReference>
<proteinExistence type="predicted"/>
<feature type="domain" description="Mce/MlaD" evidence="2">
    <location>
        <begin position="49"/>
        <end position="126"/>
    </location>
</feature>
<organism evidence="4 5">
    <name type="scientific">Nocardia iowensis</name>
    <dbReference type="NCBI Taxonomy" id="204891"/>
    <lineage>
        <taxon>Bacteria</taxon>
        <taxon>Bacillati</taxon>
        <taxon>Actinomycetota</taxon>
        <taxon>Actinomycetes</taxon>
        <taxon>Mycobacteriales</taxon>
        <taxon>Nocardiaceae</taxon>
        <taxon>Nocardia</taxon>
    </lineage>
</organism>
<evidence type="ECO:0000259" key="2">
    <source>
        <dbReference type="Pfam" id="PF02470"/>
    </source>
</evidence>
<name>A0ABX8RZC3_NOCIO</name>
<sequence length="431" mass="45423">MTVANEFELDGRGLSTPALLILGTAFLTVCALLAWLLVAESNGKLDERIRVTAALTSVGDGLPKKSDVKFRGLLVGMVREVTPARHGAPNVVHIDLKPGHAQMISSTVTARIVPSNAFAVSSVQLVDNGAGPPLRSGDRIAEDNTLPTQLFQTTLAKVRELIAAVARPGSAQTLGLIRALSDATTGRGPMLTAAVDGLNRVTAQMNLLSVDDSGPATLRTWESAITALRASAPELVDALHSTVAPMRTVAEKHTQLVDLLTGAHHTLDTVGSALDNNIDQLVGITTNLTPVIGVLADNSAKYPAMMVRLNNTVDKFFQELWTRTGSKLVFAFKLVISLTPLRLYVRADCPTYGELRGPSCETAPETTPVPPTTGIPDMRNYVPPPGTLAAPALPPVANTAEEILLGPLRIPALPPLFAPLPAPPALPEGPP</sequence>
<dbReference type="InterPro" id="IPR052336">
    <property type="entry name" value="MlaD_Phospholipid_Transporter"/>
</dbReference>
<evidence type="ECO:0000256" key="1">
    <source>
        <dbReference type="SAM" id="Phobius"/>
    </source>
</evidence>
<dbReference type="InterPro" id="IPR003399">
    <property type="entry name" value="Mce/MlaD"/>
</dbReference>
<dbReference type="InterPro" id="IPR024516">
    <property type="entry name" value="Mce_C"/>
</dbReference>
<reference evidence="4 5" key="1">
    <citation type="submission" date="2021-07" db="EMBL/GenBank/DDBJ databases">
        <title>Whole Genome Sequence of Nocardia Iowensis.</title>
        <authorList>
            <person name="Lamm A."/>
            <person name="Collins-Fairclough A.M."/>
            <person name="Bunk B."/>
            <person name="Sproer C."/>
        </authorList>
    </citation>
    <scope>NUCLEOTIDE SEQUENCE [LARGE SCALE GENOMIC DNA]</scope>
    <source>
        <strain evidence="4 5">NRRL 5646</strain>
    </source>
</reference>
<evidence type="ECO:0000313" key="4">
    <source>
        <dbReference type="EMBL" id="QXN94536.1"/>
    </source>
</evidence>
<keyword evidence="1" id="KW-0812">Transmembrane</keyword>
<protein>
    <submittedName>
        <fullName evidence="4">MCE family protein</fullName>
    </submittedName>
</protein>